<dbReference type="EMBL" id="NMUH01005446">
    <property type="protein sequence ID" value="MQM12774.1"/>
    <property type="molecule type" value="Genomic_DNA"/>
</dbReference>
<gene>
    <name evidence="2" type="ORF">Taro_045696</name>
</gene>
<proteinExistence type="predicted"/>
<dbReference type="AlphaFoldDB" id="A0A843X567"/>
<dbReference type="Proteomes" id="UP000652761">
    <property type="component" value="Unassembled WGS sequence"/>
</dbReference>
<comment type="caution">
    <text evidence="2">The sequence shown here is derived from an EMBL/GenBank/DDBJ whole genome shotgun (WGS) entry which is preliminary data.</text>
</comment>
<organism evidence="2 3">
    <name type="scientific">Colocasia esculenta</name>
    <name type="common">Wild taro</name>
    <name type="synonym">Arum esculentum</name>
    <dbReference type="NCBI Taxonomy" id="4460"/>
    <lineage>
        <taxon>Eukaryota</taxon>
        <taxon>Viridiplantae</taxon>
        <taxon>Streptophyta</taxon>
        <taxon>Embryophyta</taxon>
        <taxon>Tracheophyta</taxon>
        <taxon>Spermatophyta</taxon>
        <taxon>Magnoliopsida</taxon>
        <taxon>Liliopsida</taxon>
        <taxon>Araceae</taxon>
        <taxon>Aroideae</taxon>
        <taxon>Colocasieae</taxon>
        <taxon>Colocasia</taxon>
    </lineage>
</organism>
<name>A0A843X567_COLES</name>
<sequence length="287" mass="31930">MLRTQSKNMKNWSSSVDTSSSSVDTRDRFQKTFWPTWDSVSTLDQVAADTTGKKNGLVWMISCSPATKNISTRPQQVLKLVPRVWFLGLCGPAVRAQTTYWFTVCECDRARCCVLNATALGVTFWVPPFGAFVCMSAACRALGELLTSEVGRRRPPTSRSRRDSRVRRVPNCDTFLVEVGQTELQQALLGQGRGFSVELGRFDVLGLFSAWSRREDVARSRGNAGWLSFFAMFVKDEILEVDKYHWLGCRLVLPVCAVQESSLCCLGIVGGDTLAEEAVETDSERGD</sequence>
<keyword evidence="3" id="KW-1185">Reference proteome</keyword>
<reference evidence="2" key="1">
    <citation type="submission" date="2017-07" db="EMBL/GenBank/DDBJ databases">
        <title>Taro Niue Genome Assembly and Annotation.</title>
        <authorList>
            <person name="Atibalentja N."/>
            <person name="Keating K."/>
            <person name="Fields C.J."/>
        </authorList>
    </citation>
    <scope>NUCLEOTIDE SEQUENCE</scope>
    <source>
        <strain evidence="2">Niue_2</strain>
        <tissue evidence="2">Leaf</tissue>
    </source>
</reference>
<feature type="compositionally biased region" description="Polar residues" evidence="1">
    <location>
        <begin position="1"/>
        <end position="12"/>
    </location>
</feature>
<accession>A0A843X567</accession>
<feature type="region of interest" description="Disordered" evidence="1">
    <location>
        <begin position="1"/>
        <end position="22"/>
    </location>
</feature>
<evidence type="ECO:0000313" key="2">
    <source>
        <dbReference type="EMBL" id="MQM12774.1"/>
    </source>
</evidence>
<evidence type="ECO:0000256" key="1">
    <source>
        <dbReference type="SAM" id="MobiDB-lite"/>
    </source>
</evidence>
<protein>
    <submittedName>
        <fullName evidence="2">Uncharacterized protein</fullName>
    </submittedName>
</protein>
<feature type="compositionally biased region" description="Low complexity" evidence="1">
    <location>
        <begin position="13"/>
        <end position="22"/>
    </location>
</feature>
<evidence type="ECO:0000313" key="3">
    <source>
        <dbReference type="Proteomes" id="UP000652761"/>
    </source>
</evidence>